<name>A0ABQ8CR49_BRANA</name>
<keyword evidence="2" id="KW-1185">Reference proteome</keyword>
<accession>A0ABQ8CR49</accession>
<gene>
    <name evidence="1" type="ORF">HID58_027164</name>
</gene>
<dbReference type="EMBL" id="JAGKQM010000007">
    <property type="protein sequence ID" value="KAH0919504.1"/>
    <property type="molecule type" value="Genomic_DNA"/>
</dbReference>
<proteinExistence type="predicted"/>
<reference evidence="1 2" key="1">
    <citation type="submission" date="2021-05" db="EMBL/GenBank/DDBJ databases">
        <title>Genome Assembly of Synthetic Allotetraploid Brassica napus Reveals Homoeologous Exchanges between Subgenomes.</title>
        <authorList>
            <person name="Davis J.T."/>
        </authorList>
    </citation>
    <scope>NUCLEOTIDE SEQUENCE [LARGE SCALE GENOMIC DNA]</scope>
    <source>
        <strain evidence="2">cv. Da-Ae</strain>
        <tissue evidence="1">Seedling</tissue>
    </source>
</reference>
<organism evidence="1 2">
    <name type="scientific">Brassica napus</name>
    <name type="common">Rape</name>
    <dbReference type="NCBI Taxonomy" id="3708"/>
    <lineage>
        <taxon>Eukaryota</taxon>
        <taxon>Viridiplantae</taxon>
        <taxon>Streptophyta</taxon>
        <taxon>Embryophyta</taxon>
        <taxon>Tracheophyta</taxon>
        <taxon>Spermatophyta</taxon>
        <taxon>Magnoliopsida</taxon>
        <taxon>eudicotyledons</taxon>
        <taxon>Gunneridae</taxon>
        <taxon>Pentapetalae</taxon>
        <taxon>rosids</taxon>
        <taxon>malvids</taxon>
        <taxon>Brassicales</taxon>
        <taxon>Brassicaceae</taxon>
        <taxon>Brassiceae</taxon>
        <taxon>Brassica</taxon>
    </lineage>
</organism>
<dbReference type="Proteomes" id="UP000824890">
    <property type="component" value="Unassembled WGS sequence"/>
</dbReference>
<evidence type="ECO:0000313" key="1">
    <source>
        <dbReference type="EMBL" id="KAH0919504.1"/>
    </source>
</evidence>
<comment type="caution">
    <text evidence="1">The sequence shown here is derived from an EMBL/GenBank/DDBJ whole genome shotgun (WGS) entry which is preliminary data.</text>
</comment>
<evidence type="ECO:0000313" key="2">
    <source>
        <dbReference type="Proteomes" id="UP000824890"/>
    </source>
</evidence>
<protein>
    <submittedName>
        <fullName evidence="1">Uncharacterized protein</fullName>
    </submittedName>
</protein>
<sequence>MARCKKKEIKPNEPLEILSFAYNEWRPWSIHAASPVILPQDHNTQETLFDPIIKGTTNVMNSGANDWSYIFLLIDPMPFQCHQSLSPQLVALERPLTTANASI</sequence>